<name>A0ABU6G4H8_9BACL</name>
<evidence type="ECO:0000313" key="2">
    <source>
        <dbReference type="EMBL" id="MEC0228554.1"/>
    </source>
</evidence>
<sequence length="113" mass="11758">VAVVVVLAVAVVVVLAVAVVVVLAVAVVVVLAVAVVVVLAVAVVVTVVSVSTPVIEAFSGAPAESLQIHRLKLSIFRNACDNASFSCWISPETLNSCDNASFLNRFMVNRRKS</sequence>
<evidence type="ECO:0000256" key="1">
    <source>
        <dbReference type="SAM" id="Phobius"/>
    </source>
</evidence>
<evidence type="ECO:0000313" key="3">
    <source>
        <dbReference type="Proteomes" id="UP001338137"/>
    </source>
</evidence>
<dbReference type="Proteomes" id="UP001338137">
    <property type="component" value="Unassembled WGS sequence"/>
</dbReference>
<protein>
    <submittedName>
        <fullName evidence="2">Uncharacterized protein</fullName>
    </submittedName>
</protein>
<keyword evidence="1" id="KW-1133">Transmembrane helix</keyword>
<organism evidence="2 3">
    <name type="scientific">Paenibacillus alba</name>
    <dbReference type="NCBI Taxonomy" id="1197127"/>
    <lineage>
        <taxon>Bacteria</taxon>
        <taxon>Bacillati</taxon>
        <taxon>Bacillota</taxon>
        <taxon>Bacilli</taxon>
        <taxon>Bacillales</taxon>
        <taxon>Paenibacillaceae</taxon>
        <taxon>Paenibacillus</taxon>
    </lineage>
</organism>
<keyword evidence="1" id="KW-0812">Transmembrane</keyword>
<accession>A0ABU6G4H8</accession>
<feature type="non-terminal residue" evidence="2">
    <location>
        <position position="1"/>
    </location>
</feature>
<gene>
    <name evidence="2" type="ORF">P4I72_15620</name>
</gene>
<feature type="transmembrane region" description="Helical" evidence="1">
    <location>
        <begin position="28"/>
        <end position="50"/>
    </location>
</feature>
<reference evidence="2 3" key="1">
    <citation type="submission" date="2023-03" db="EMBL/GenBank/DDBJ databases">
        <title>Bacillus Genome Sequencing.</title>
        <authorList>
            <person name="Dunlap C."/>
        </authorList>
    </citation>
    <scope>NUCLEOTIDE SEQUENCE [LARGE SCALE GENOMIC DNA]</scope>
    <source>
        <strain evidence="2 3">BD-533</strain>
    </source>
</reference>
<comment type="caution">
    <text evidence="2">The sequence shown here is derived from an EMBL/GenBank/DDBJ whole genome shotgun (WGS) entry which is preliminary data.</text>
</comment>
<proteinExistence type="predicted"/>
<dbReference type="EMBL" id="JARLKY010000035">
    <property type="protein sequence ID" value="MEC0228554.1"/>
    <property type="molecule type" value="Genomic_DNA"/>
</dbReference>
<keyword evidence="3" id="KW-1185">Reference proteome</keyword>
<dbReference type="RefSeq" id="WP_326072777.1">
    <property type="nucleotide sequence ID" value="NZ_JARLKY010000035.1"/>
</dbReference>
<keyword evidence="1" id="KW-0472">Membrane</keyword>